<dbReference type="GO" id="GO:0008168">
    <property type="term" value="F:methyltransferase activity"/>
    <property type="evidence" value="ECO:0007669"/>
    <property type="project" value="TreeGrafter"/>
</dbReference>
<sequence length="289" mass="33335">MGNHFSKTTKNSYTCNSHVIFFSNKLITKNKMDFDEREHLGHILMREVFENNFSSHIHDIISNRDTKILDIGCGSGFWLTEMAADFPKPSYVGIDMLPVFPTSTVPSNITFQQHNLLNGLPFEDNTFDFIHMQSLFCDFTELQWETIVYKELARILKPGGWMEICDPEFEFCNGGPTANRISSAVCTYLRSRNVDPLIVQRHRSLIESIPSFSTSTVYHEKRHFPLGSYANKLGILGGYHISKSCRDILKGPIGKIVKLDVDINDELAREFDSHKTYFYVHRFYVQKKK</sequence>
<dbReference type="Pfam" id="PF13649">
    <property type="entry name" value="Methyltransf_25"/>
    <property type="match status" value="1"/>
</dbReference>
<dbReference type="InterPro" id="IPR041698">
    <property type="entry name" value="Methyltransf_25"/>
</dbReference>
<keyword evidence="3" id="KW-1185">Reference proteome</keyword>
<reference evidence="2 3" key="1">
    <citation type="submission" date="2017-11" db="EMBL/GenBank/DDBJ databases">
        <title>The genome of Rhizophagus clarus HR1 reveals common genetic basis of auxotrophy among arbuscular mycorrhizal fungi.</title>
        <authorList>
            <person name="Kobayashi Y."/>
        </authorList>
    </citation>
    <scope>NUCLEOTIDE SEQUENCE [LARGE SCALE GENOMIC DNA]</scope>
    <source>
        <strain evidence="2 3">HR1</strain>
    </source>
</reference>
<evidence type="ECO:0000259" key="1">
    <source>
        <dbReference type="Pfam" id="PF13649"/>
    </source>
</evidence>
<dbReference type="AlphaFoldDB" id="A0A2Z6S542"/>
<dbReference type="EMBL" id="BEXD01003908">
    <property type="protein sequence ID" value="GBC03802.1"/>
    <property type="molecule type" value="Genomic_DNA"/>
</dbReference>
<dbReference type="CDD" id="cd02440">
    <property type="entry name" value="AdoMet_MTases"/>
    <property type="match status" value="1"/>
</dbReference>
<dbReference type="Proteomes" id="UP000247702">
    <property type="component" value="Unassembled WGS sequence"/>
</dbReference>
<protein>
    <recommendedName>
        <fullName evidence="1">Methyltransferase domain-containing protein</fullName>
    </recommendedName>
</protein>
<name>A0A2Z6S542_9GLOM</name>
<organism evidence="2 3">
    <name type="scientific">Rhizophagus clarus</name>
    <dbReference type="NCBI Taxonomy" id="94130"/>
    <lineage>
        <taxon>Eukaryota</taxon>
        <taxon>Fungi</taxon>
        <taxon>Fungi incertae sedis</taxon>
        <taxon>Mucoromycota</taxon>
        <taxon>Glomeromycotina</taxon>
        <taxon>Glomeromycetes</taxon>
        <taxon>Glomerales</taxon>
        <taxon>Glomeraceae</taxon>
        <taxon>Rhizophagus</taxon>
    </lineage>
</organism>
<dbReference type="SUPFAM" id="SSF53335">
    <property type="entry name" value="S-adenosyl-L-methionine-dependent methyltransferases"/>
    <property type="match status" value="1"/>
</dbReference>
<gene>
    <name evidence="2" type="ORF">RclHR1_05330001</name>
</gene>
<feature type="domain" description="Methyltransferase" evidence="1">
    <location>
        <begin position="68"/>
        <end position="160"/>
    </location>
</feature>
<evidence type="ECO:0000313" key="2">
    <source>
        <dbReference type="EMBL" id="GBC03802.1"/>
    </source>
</evidence>
<dbReference type="Gene3D" id="3.40.50.150">
    <property type="entry name" value="Vaccinia Virus protein VP39"/>
    <property type="match status" value="1"/>
</dbReference>
<dbReference type="InterPro" id="IPR029063">
    <property type="entry name" value="SAM-dependent_MTases_sf"/>
</dbReference>
<proteinExistence type="predicted"/>
<dbReference type="PANTHER" id="PTHR43591:SF24">
    <property type="entry name" value="2-METHOXY-6-POLYPRENYL-1,4-BENZOQUINOL METHYLASE, MITOCHONDRIAL"/>
    <property type="match status" value="1"/>
</dbReference>
<accession>A0A2Z6S542</accession>
<comment type="caution">
    <text evidence="2">The sequence shown here is derived from an EMBL/GenBank/DDBJ whole genome shotgun (WGS) entry which is preliminary data.</text>
</comment>
<dbReference type="PANTHER" id="PTHR43591">
    <property type="entry name" value="METHYLTRANSFERASE"/>
    <property type="match status" value="1"/>
</dbReference>
<evidence type="ECO:0000313" key="3">
    <source>
        <dbReference type="Proteomes" id="UP000247702"/>
    </source>
</evidence>